<evidence type="ECO:0000256" key="1">
    <source>
        <dbReference type="SAM" id="MobiDB-lite"/>
    </source>
</evidence>
<dbReference type="GO" id="GO:0030170">
    <property type="term" value="F:pyridoxal phosphate binding"/>
    <property type="evidence" value="ECO:0007669"/>
    <property type="project" value="InterPro"/>
</dbReference>
<dbReference type="InterPro" id="IPR005302">
    <property type="entry name" value="MoCF_Sase_C"/>
</dbReference>
<dbReference type="PANTHER" id="PTHR36930">
    <property type="entry name" value="METAL-SULFUR CLUSTER BIOSYNTHESIS PROTEINS YUAD-RELATED"/>
    <property type="match status" value="1"/>
</dbReference>
<dbReference type="PANTHER" id="PTHR36930:SF1">
    <property type="entry name" value="MOSC DOMAIN-CONTAINING PROTEIN"/>
    <property type="match status" value="1"/>
</dbReference>
<dbReference type="AlphaFoldDB" id="A0AAD1IIQ0"/>
<dbReference type="Gene3D" id="2.40.33.20">
    <property type="entry name" value="PK beta-barrel domain-like"/>
    <property type="match status" value="1"/>
</dbReference>
<protein>
    <recommendedName>
        <fullName evidence="2">MOSC domain-containing protein</fullName>
    </recommendedName>
</protein>
<keyword evidence="4" id="KW-1185">Reference proteome</keyword>
<dbReference type="SUPFAM" id="SSF50800">
    <property type="entry name" value="PK beta-barrel domain-like"/>
    <property type="match status" value="1"/>
</dbReference>
<dbReference type="InterPro" id="IPR011037">
    <property type="entry name" value="Pyrv_Knase-like_insert_dom_sf"/>
</dbReference>
<dbReference type="EMBL" id="AP022586">
    <property type="protein sequence ID" value="BBY16070.1"/>
    <property type="molecule type" value="Genomic_DNA"/>
</dbReference>
<dbReference type="InterPro" id="IPR052716">
    <property type="entry name" value="MOSC_domain"/>
</dbReference>
<proteinExistence type="predicted"/>
<dbReference type="Pfam" id="PF03473">
    <property type="entry name" value="MOSC"/>
    <property type="match status" value="1"/>
</dbReference>
<dbReference type="GO" id="GO:0003824">
    <property type="term" value="F:catalytic activity"/>
    <property type="evidence" value="ECO:0007669"/>
    <property type="project" value="InterPro"/>
</dbReference>
<gene>
    <name evidence="3" type="ORF">MLIT_16620</name>
</gene>
<dbReference type="Proteomes" id="UP000466607">
    <property type="component" value="Chromosome"/>
</dbReference>
<dbReference type="PROSITE" id="PS51340">
    <property type="entry name" value="MOSC"/>
    <property type="match status" value="1"/>
</dbReference>
<feature type="region of interest" description="Disordered" evidence="1">
    <location>
        <begin position="1"/>
        <end position="33"/>
    </location>
</feature>
<evidence type="ECO:0000259" key="2">
    <source>
        <dbReference type="PROSITE" id="PS51340"/>
    </source>
</evidence>
<accession>A0AAD1IIQ0</accession>
<feature type="compositionally biased region" description="Low complexity" evidence="1">
    <location>
        <begin position="1"/>
        <end position="26"/>
    </location>
</feature>
<dbReference type="GO" id="GO:0030151">
    <property type="term" value="F:molybdenum ion binding"/>
    <property type="evidence" value="ECO:0007669"/>
    <property type="project" value="InterPro"/>
</dbReference>
<evidence type="ECO:0000313" key="4">
    <source>
        <dbReference type="Proteomes" id="UP000466607"/>
    </source>
</evidence>
<name>A0AAD1IIQ0_9MYCO</name>
<sequence>MPTYVVRSSASPSAGSGAGDSIISVSCGPTNPTGRRRNTIWRFITSGTARTYDTAPGFGPGLRTIAPVIVVALHTAKARRLPVRPVDEVVAEAGAGLVGDRYHGTRHRHVSIQSAELLDLAARDLGHDFDHGATRRNITVDAGEIPTRPGTRLTVGDVELEVVRILAPCRLLDDDIGAGAAAALRGRAGSACRILRSGTIRIGDPVTITDPPDQG</sequence>
<organism evidence="3 4">
    <name type="scientific">Mycolicibacterium litorale</name>
    <dbReference type="NCBI Taxonomy" id="758802"/>
    <lineage>
        <taxon>Bacteria</taxon>
        <taxon>Bacillati</taxon>
        <taxon>Actinomycetota</taxon>
        <taxon>Actinomycetes</taxon>
        <taxon>Mycobacteriales</taxon>
        <taxon>Mycobacteriaceae</taxon>
        <taxon>Mycolicibacterium</taxon>
    </lineage>
</organism>
<reference evidence="3 4" key="1">
    <citation type="journal article" date="2019" name="Emerg. Microbes Infect.">
        <title>Comprehensive subspecies identification of 175 nontuberculous mycobacteria species based on 7547 genomic profiles.</title>
        <authorList>
            <person name="Matsumoto Y."/>
            <person name="Kinjo T."/>
            <person name="Motooka D."/>
            <person name="Nabeya D."/>
            <person name="Jung N."/>
            <person name="Uechi K."/>
            <person name="Horii T."/>
            <person name="Iida T."/>
            <person name="Fujita J."/>
            <person name="Nakamura S."/>
        </authorList>
    </citation>
    <scope>NUCLEOTIDE SEQUENCE [LARGE SCALE GENOMIC DNA]</scope>
    <source>
        <strain evidence="3 4">JCM 17423</strain>
    </source>
</reference>
<feature type="domain" description="MOSC" evidence="2">
    <location>
        <begin position="84"/>
        <end position="209"/>
    </location>
</feature>
<evidence type="ECO:0000313" key="3">
    <source>
        <dbReference type="EMBL" id="BBY16070.1"/>
    </source>
</evidence>